<proteinExistence type="predicted"/>
<organism evidence="1 2">
    <name type="scientific">Actinopolyspora righensis</name>
    <dbReference type="NCBI Taxonomy" id="995060"/>
    <lineage>
        <taxon>Bacteria</taxon>
        <taxon>Bacillati</taxon>
        <taxon>Actinomycetota</taxon>
        <taxon>Actinomycetes</taxon>
        <taxon>Actinopolysporales</taxon>
        <taxon>Actinopolysporaceae</taxon>
        <taxon>Actinopolyspora</taxon>
        <taxon>Actinopolyspora alba group</taxon>
    </lineage>
</organism>
<sequence length="112" mass="12061">MAVYLSECRRMQVRVLSPDAVPVDISAAETGPGSSPPFVLRLNASEVDRSMVDELKRTLRAHSGEVPVQVKSQGSRGEPRLALSSEFFVNTDHGLQGELEGMLGAGCFESLT</sequence>
<reference evidence="2" key="1">
    <citation type="submission" date="2016-10" db="EMBL/GenBank/DDBJ databases">
        <authorList>
            <person name="Varghese N."/>
            <person name="Submissions S."/>
        </authorList>
    </citation>
    <scope>NUCLEOTIDE SEQUENCE [LARGE SCALE GENOMIC DNA]</scope>
    <source>
        <strain evidence="2">DSM 45501</strain>
    </source>
</reference>
<accession>A0A1I6ZVM0</accession>
<dbReference type="AlphaFoldDB" id="A0A1I6ZVM0"/>
<dbReference type="STRING" id="995060.SAMN04487904_105230"/>
<evidence type="ECO:0000313" key="1">
    <source>
        <dbReference type="EMBL" id="SFT66712.1"/>
    </source>
</evidence>
<keyword evidence="2" id="KW-1185">Reference proteome</keyword>
<name>A0A1I6ZVM0_9ACTN</name>
<dbReference type="EMBL" id="FPAT01000005">
    <property type="protein sequence ID" value="SFT66712.1"/>
    <property type="molecule type" value="Genomic_DNA"/>
</dbReference>
<evidence type="ECO:0000313" key="2">
    <source>
        <dbReference type="Proteomes" id="UP000199165"/>
    </source>
</evidence>
<protein>
    <submittedName>
        <fullName evidence="1">DNA polymerase-3 subunit alpha</fullName>
    </submittedName>
</protein>
<gene>
    <name evidence="1" type="ORF">SAMN04487904_105230</name>
</gene>
<dbReference type="Proteomes" id="UP000199165">
    <property type="component" value="Unassembled WGS sequence"/>
</dbReference>